<comment type="caution">
    <text evidence="4">The sequence shown here is derived from an EMBL/GenBank/DDBJ whole genome shotgun (WGS) entry which is preliminary data.</text>
</comment>
<evidence type="ECO:0000313" key="4">
    <source>
        <dbReference type="EMBL" id="KWT72032.1"/>
    </source>
</evidence>
<sequence length="394" mass="42296">MMLRLVTVVGLLAGVSAAMAAPVRMSGEEIKRAMPGALLEIDTPLRMTIPVKVGTNGLMSAEAGALGLTLGATKDRGRWWTEGDKLCMKWFRWFDAKPRCMALRREGNRVHWSEASGESGTATITEAKPVVAAVTAKPKQAPARPVAPVAEKQPIAPPQQTAAAPAPQPEPKQPAPTTIAAGDANNQEEIVVASADVPAARNGYEPVEPAVPPRFTTAALGEWLKSALTPKEPEPYRLGMNAEASASDAVEGSPEMPQILNSEAAQQNAARQRVASAANVTRPYDDIADTESEPAAAPEVRRQQPATDTRQASNRRLASFRVSNVQIGDRLNVRTGPSEYHPRIGAIGPDGRGVRIVGACRNLWCPVQYGRLKGWVNRYYLAEERPTQGAWNTP</sequence>
<dbReference type="PATRIC" id="fig|121290.4.peg.2968"/>
<dbReference type="AlphaFoldDB" id="A0A109BPY0"/>
<feature type="chain" id="PRO_5007132736" description="SH3b domain-containing protein" evidence="2">
    <location>
        <begin position="21"/>
        <end position="394"/>
    </location>
</feature>
<proteinExistence type="predicted"/>
<dbReference type="Proteomes" id="UP000059074">
    <property type="component" value="Unassembled WGS sequence"/>
</dbReference>
<name>A0A109BPY0_HYPSL</name>
<feature type="region of interest" description="Disordered" evidence="1">
    <location>
        <begin position="139"/>
        <end position="180"/>
    </location>
</feature>
<dbReference type="EMBL" id="LMTR01000015">
    <property type="protein sequence ID" value="KWT72032.1"/>
    <property type="molecule type" value="Genomic_DNA"/>
</dbReference>
<feature type="signal peptide" evidence="2">
    <location>
        <begin position="1"/>
        <end position="20"/>
    </location>
</feature>
<organism evidence="4 5">
    <name type="scientific">Hyphomicrobium sulfonivorans</name>
    <dbReference type="NCBI Taxonomy" id="121290"/>
    <lineage>
        <taxon>Bacteria</taxon>
        <taxon>Pseudomonadati</taxon>
        <taxon>Pseudomonadota</taxon>
        <taxon>Alphaproteobacteria</taxon>
        <taxon>Hyphomicrobiales</taxon>
        <taxon>Hyphomicrobiaceae</taxon>
        <taxon>Hyphomicrobium</taxon>
    </lineage>
</organism>
<dbReference type="InterPro" id="IPR003646">
    <property type="entry name" value="SH3-like_bac-type"/>
</dbReference>
<evidence type="ECO:0000313" key="5">
    <source>
        <dbReference type="Proteomes" id="UP000059074"/>
    </source>
</evidence>
<protein>
    <recommendedName>
        <fullName evidence="3">SH3b domain-containing protein</fullName>
    </recommendedName>
</protein>
<keyword evidence="2" id="KW-0732">Signal</keyword>
<feature type="region of interest" description="Disordered" evidence="1">
    <location>
        <begin position="285"/>
        <end position="313"/>
    </location>
</feature>
<gene>
    <name evidence="4" type="ORF">APY04_0315</name>
</gene>
<accession>A0A109BPY0</accession>
<keyword evidence="5" id="KW-1185">Reference proteome</keyword>
<dbReference type="Gene3D" id="2.30.30.40">
    <property type="entry name" value="SH3 Domains"/>
    <property type="match status" value="1"/>
</dbReference>
<reference evidence="4 5" key="1">
    <citation type="submission" date="2015-10" db="EMBL/GenBank/DDBJ databases">
        <title>Transcriptomic analysis of a linuron degrading triple-species bacterial consortium.</title>
        <authorList>
            <person name="Albers P."/>
        </authorList>
    </citation>
    <scope>NUCLEOTIDE SEQUENCE [LARGE SCALE GENOMIC DNA]</scope>
    <source>
        <strain evidence="4 5">WDL6</strain>
    </source>
</reference>
<feature type="compositionally biased region" description="Polar residues" evidence="1">
    <location>
        <begin position="304"/>
        <end position="313"/>
    </location>
</feature>
<evidence type="ECO:0000256" key="2">
    <source>
        <dbReference type="SAM" id="SignalP"/>
    </source>
</evidence>
<evidence type="ECO:0000259" key="3">
    <source>
        <dbReference type="Pfam" id="PF08239"/>
    </source>
</evidence>
<evidence type="ECO:0000256" key="1">
    <source>
        <dbReference type="SAM" id="MobiDB-lite"/>
    </source>
</evidence>
<feature type="domain" description="SH3b" evidence="3">
    <location>
        <begin position="329"/>
        <end position="381"/>
    </location>
</feature>
<dbReference type="Pfam" id="PF08239">
    <property type="entry name" value="SH3_3"/>
    <property type="match status" value="1"/>
</dbReference>